<dbReference type="Proteomes" id="UP000234323">
    <property type="component" value="Unassembled WGS sequence"/>
</dbReference>
<keyword evidence="3 5" id="KW-1133">Transmembrane helix</keyword>
<dbReference type="InterPro" id="IPR005178">
    <property type="entry name" value="Ostalpha/TMEM184C"/>
</dbReference>
<dbReference type="GO" id="GO:0016020">
    <property type="term" value="C:membrane"/>
    <property type="evidence" value="ECO:0007669"/>
    <property type="project" value="UniProtKB-SubCell"/>
</dbReference>
<reference evidence="6 7" key="1">
    <citation type="submission" date="2015-10" db="EMBL/GenBank/DDBJ databases">
        <title>Genome analyses suggest a sexual origin of heterokaryosis in a supposedly ancient asexual fungus.</title>
        <authorList>
            <person name="Ropars J."/>
            <person name="Sedzielewska K."/>
            <person name="Noel J."/>
            <person name="Charron P."/>
            <person name="Farinelli L."/>
            <person name="Marton T."/>
            <person name="Kruger M."/>
            <person name="Pelin A."/>
            <person name="Brachmann A."/>
            <person name="Corradi N."/>
        </authorList>
    </citation>
    <scope>NUCLEOTIDE SEQUENCE [LARGE SCALE GENOMIC DNA]</scope>
    <source>
        <strain evidence="6 7">A4</strain>
    </source>
</reference>
<dbReference type="SMART" id="SM01417">
    <property type="entry name" value="Solute_trans_a"/>
    <property type="match status" value="1"/>
</dbReference>
<dbReference type="VEuPathDB" id="FungiDB:RhiirFUN_009135"/>
<keyword evidence="2 5" id="KW-0812">Transmembrane</keyword>
<dbReference type="EMBL" id="LLXI01000376">
    <property type="protein sequence ID" value="PKY45316.1"/>
    <property type="molecule type" value="Genomic_DNA"/>
</dbReference>
<dbReference type="Pfam" id="PF03619">
    <property type="entry name" value="Solute_trans_a"/>
    <property type="match status" value="1"/>
</dbReference>
<feature type="transmembrane region" description="Helical" evidence="5">
    <location>
        <begin position="186"/>
        <end position="209"/>
    </location>
</feature>
<sequence>MFEKSLSSKCFNEELLREDNKYHMDYLTNKTCPTVQSREYLFLDQSAGTLFVVHTIGWITASIFTLLSCMLTFWLICQHVKYYTKPNEQRLIIRLLMMVPIYTIFDLLSFFFLKQSIYFTTIRDAYQAASVLAFFNLLLMYLGQSESIRIIRLSRISSAPSPFPFCCFTFNPSKHRLFLPGLKLGVLQYVLVLYLTTFTALILQFLGIYCKESWSIYFPQIHLVSVQTISSLIANLCLNFFFQAVKEDLSKYQLLLKDICINWALFFVTYQEHALAVAVFAGIIEPTDYMTADSISTSTQSVLVSIEFFFISILQLNAFSATEYILISKDDKDEESHIPYTALEVLLDALNPIDTITDLVYVVGFIFVHMLLRRPEPVQPPHKIRRLSSVRSSTVSLPMRRTETESDLVPMISIIDLSDSKLSDR</sequence>
<evidence type="ECO:0000256" key="5">
    <source>
        <dbReference type="SAM" id="Phobius"/>
    </source>
</evidence>
<comment type="subcellular location">
    <subcellularLocation>
        <location evidence="1">Membrane</location>
        <topology evidence="1">Multi-pass membrane protein</topology>
    </subcellularLocation>
</comment>
<proteinExistence type="predicted"/>
<organism evidence="6 7">
    <name type="scientific">Rhizophagus irregularis</name>
    <dbReference type="NCBI Taxonomy" id="588596"/>
    <lineage>
        <taxon>Eukaryota</taxon>
        <taxon>Fungi</taxon>
        <taxon>Fungi incertae sedis</taxon>
        <taxon>Mucoromycota</taxon>
        <taxon>Glomeromycotina</taxon>
        <taxon>Glomeromycetes</taxon>
        <taxon>Glomerales</taxon>
        <taxon>Glomeraceae</taxon>
        <taxon>Rhizophagus</taxon>
    </lineage>
</organism>
<evidence type="ECO:0000256" key="1">
    <source>
        <dbReference type="ARBA" id="ARBA00004141"/>
    </source>
</evidence>
<protein>
    <submittedName>
        <fullName evidence="6">DUF300-domain-containing protein</fullName>
    </submittedName>
</protein>
<feature type="transmembrane region" description="Helical" evidence="5">
    <location>
        <begin position="125"/>
        <end position="143"/>
    </location>
</feature>
<evidence type="ECO:0000256" key="4">
    <source>
        <dbReference type="ARBA" id="ARBA00023136"/>
    </source>
</evidence>
<comment type="caution">
    <text evidence="6">The sequence shown here is derived from an EMBL/GenBank/DDBJ whole genome shotgun (WGS) entry which is preliminary data.</text>
</comment>
<keyword evidence="7" id="KW-1185">Reference proteome</keyword>
<evidence type="ECO:0000256" key="3">
    <source>
        <dbReference type="ARBA" id="ARBA00022989"/>
    </source>
</evidence>
<evidence type="ECO:0000313" key="7">
    <source>
        <dbReference type="Proteomes" id="UP000234323"/>
    </source>
</evidence>
<evidence type="ECO:0000256" key="2">
    <source>
        <dbReference type="ARBA" id="ARBA00022692"/>
    </source>
</evidence>
<accession>A0A2I1GFB8</accession>
<dbReference type="VEuPathDB" id="FungiDB:FUN_007639"/>
<feature type="transmembrane region" description="Helical" evidence="5">
    <location>
        <begin position="221"/>
        <end position="242"/>
    </location>
</feature>
<keyword evidence="4 5" id="KW-0472">Membrane</keyword>
<dbReference type="AlphaFoldDB" id="A0A2I1GFB8"/>
<evidence type="ECO:0000313" key="6">
    <source>
        <dbReference type="EMBL" id="PKY45316.1"/>
    </source>
</evidence>
<feature type="transmembrane region" description="Helical" evidence="5">
    <location>
        <begin position="51"/>
        <end position="75"/>
    </location>
</feature>
<name>A0A2I1GFB8_9GLOM</name>
<feature type="transmembrane region" description="Helical" evidence="5">
    <location>
        <begin position="95"/>
        <end position="113"/>
    </location>
</feature>
<dbReference type="PANTHER" id="PTHR23423">
    <property type="entry name" value="ORGANIC SOLUTE TRANSPORTER-RELATED"/>
    <property type="match status" value="1"/>
</dbReference>
<gene>
    <name evidence="6" type="ORF">RhiirA4_542507</name>
</gene>
<feature type="transmembrane region" description="Helical" evidence="5">
    <location>
        <begin position="263"/>
        <end position="284"/>
    </location>
</feature>
<dbReference type="VEuPathDB" id="FungiDB:RhiirA1_442779"/>
<feature type="transmembrane region" description="Helical" evidence="5">
    <location>
        <begin position="304"/>
        <end position="327"/>
    </location>
</feature>